<comment type="catalytic activity">
    <reaction evidence="1">
        <text>ATP + protein L-histidine = ADP + protein N-phospho-L-histidine.</text>
        <dbReference type="EC" id="2.7.13.3"/>
    </reaction>
</comment>
<reference evidence="9 10" key="1">
    <citation type="submission" date="2019-12" db="EMBL/GenBank/DDBJ databases">
        <authorList>
            <person name="Reyes-Prieto M."/>
        </authorList>
    </citation>
    <scope>NUCLEOTIDE SEQUENCE [LARGE SCALE GENOMIC DNA]</scope>
    <source>
        <strain evidence="9">HF14-78462</strain>
    </source>
</reference>
<dbReference type="Pfam" id="PF07536">
    <property type="entry name" value="HWE_HK"/>
    <property type="match status" value="1"/>
</dbReference>
<dbReference type="GO" id="GO:0005524">
    <property type="term" value="F:ATP binding"/>
    <property type="evidence" value="ECO:0007669"/>
    <property type="project" value="UniProtKB-KW"/>
</dbReference>
<organism evidence="9 10">
    <name type="scientific">Starkeya nomas</name>
    <dbReference type="NCBI Taxonomy" id="2666134"/>
    <lineage>
        <taxon>Bacteria</taxon>
        <taxon>Pseudomonadati</taxon>
        <taxon>Pseudomonadota</taxon>
        <taxon>Alphaproteobacteria</taxon>
        <taxon>Hyphomicrobiales</taxon>
        <taxon>Xanthobacteraceae</taxon>
        <taxon>Starkeya</taxon>
    </lineage>
</organism>
<evidence type="ECO:0000313" key="9">
    <source>
        <dbReference type="EMBL" id="CAA0092840.1"/>
    </source>
</evidence>
<keyword evidence="6" id="KW-0418">Kinase</keyword>
<dbReference type="Gene3D" id="3.30.565.10">
    <property type="entry name" value="Histidine kinase-like ATPase, C-terminal domain"/>
    <property type="match status" value="1"/>
</dbReference>
<dbReference type="RefSeq" id="WP_159598430.1">
    <property type="nucleotide sequence ID" value="NZ_CACSAS010000001.1"/>
</dbReference>
<keyword evidence="7" id="KW-0067">ATP-binding</keyword>
<accession>A0A5S9NQR0</accession>
<keyword evidence="10" id="KW-1185">Reference proteome</keyword>
<keyword evidence="4" id="KW-0808">Transferase</keyword>
<evidence type="ECO:0000313" key="10">
    <source>
        <dbReference type="Proteomes" id="UP000433050"/>
    </source>
</evidence>
<proteinExistence type="predicted"/>
<dbReference type="Proteomes" id="UP000433050">
    <property type="component" value="Unassembled WGS sequence"/>
</dbReference>
<name>A0A5S9NQR0_9HYPH</name>
<dbReference type="AlphaFoldDB" id="A0A5S9NQR0"/>
<dbReference type="SMART" id="SM00911">
    <property type="entry name" value="HWE_HK"/>
    <property type="match status" value="1"/>
</dbReference>
<dbReference type="SUPFAM" id="SSF55785">
    <property type="entry name" value="PYP-like sensor domain (PAS domain)"/>
    <property type="match status" value="1"/>
</dbReference>
<evidence type="ECO:0000256" key="6">
    <source>
        <dbReference type="ARBA" id="ARBA00022777"/>
    </source>
</evidence>
<dbReference type="EC" id="2.7.13.3" evidence="2"/>
<dbReference type="PANTHER" id="PTHR41523:SF7">
    <property type="entry name" value="HISTIDINE KINASE"/>
    <property type="match status" value="1"/>
</dbReference>
<dbReference type="GO" id="GO:0004673">
    <property type="term" value="F:protein histidine kinase activity"/>
    <property type="evidence" value="ECO:0007669"/>
    <property type="project" value="UniProtKB-EC"/>
</dbReference>
<evidence type="ECO:0000256" key="4">
    <source>
        <dbReference type="ARBA" id="ARBA00022679"/>
    </source>
</evidence>
<protein>
    <recommendedName>
        <fullName evidence="2">histidine kinase</fullName>
        <ecNumber evidence="2">2.7.13.3</ecNumber>
    </recommendedName>
</protein>
<dbReference type="Gene3D" id="3.30.450.20">
    <property type="entry name" value="PAS domain"/>
    <property type="match status" value="1"/>
</dbReference>
<keyword evidence="3" id="KW-0597">Phosphoprotein</keyword>
<dbReference type="InterPro" id="IPR011102">
    <property type="entry name" value="Sig_transdc_His_kinase_HWE"/>
</dbReference>
<feature type="domain" description="Signal transduction histidine kinase HWE region" evidence="8">
    <location>
        <begin position="162"/>
        <end position="243"/>
    </location>
</feature>
<evidence type="ECO:0000256" key="1">
    <source>
        <dbReference type="ARBA" id="ARBA00000085"/>
    </source>
</evidence>
<evidence type="ECO:0000256" key="7">
    <source>
        <dbReference type="ARBA" id="ARBA00022840"/>
    </source>
</evidence>
<evidence type="ECO:0000256" key="5">
    <source>
        <dbReference type="ARBA" id="ARBA00022741"/>
    </source>
</evidence>
<sequence>MFLGSGEGMVAAVRAFDWSSNPLGPIHTWPAALKTAVGLALSSGFPKAVICGPELITIYNDAFAPILGDKPDCLGRSFRDIWSEVWHLIGPLQERAYDGHSTFIEDYPLVINRRGYPEQAYFTFAYTPIRDEVGHIVGMMDTVIETTARVETERNIKLINAELGHRIKNTLAIVLGIARQTFQVSASASDAEEALNQRLMALSAAHSTLNRLSWTSAPIVRVIEGALAPYSAQAERIRLEGPPVDLSAKQSLSLSLAINELAANALKYGALSNDEGHILLRWNAGRPGTDDEFRLVWEEVAGPIVQSSGRVGFGTKLVRAVGMEFGGDSRMEMRPEGVRFELATTMRRIHVDDQGEG</sequence>
<dbReference type="EMBL" id="CACSAS010000001">
    <property type="protein sequence ID" value="CAA0092840.1"/>
    <property type="molecule type" value="Genomic_DNA"/>
</dbReference>
<keyword evidence="5" id="KW-0547">Nucleotide-binding</keyword>
<gene>
    <name evidence="9" type="ORF">STARVERO_01527</name>
</gene>
<evidence type="ECO:0000256" key="3">
    <source>
        <dbReference type="ARBA" id="ARBA00022553"/>
    </source>
</evidence>
<evidence type="ECO:0000259" key="8">
    <source>
        <dbReference type="SMART" id="SM00911"/>
    </source>
</evidence>
<dbReference type="InterPro" id="IPR036890">
    <property type="entry name" value="HATPase_C_sf"/>
</dbReference>
<dbReference type="InterPro" id="IPR035965">
    <property type="entry name" value="PAS-like_dom_sf"/>
</dbReference>
<dbReference type="PANTHER" id="PTHR41523">
    <property type="entry name" value="TWO-COMPONENT SYSTEM SENSOR PROTEIN"/>
    <property type="match status" value="1"/>
</dbReference>
<evidence type="ECO:0000256" key="2">
    <source>
        <dbReference type="ARBA" id="ARBA00012438"/>
    </source>
</evidence>